<evidence type="ECO:0000313" key="14">
    <source>
        <dbReference type="Proteomes" id="UP001286313"/>
    </source>
</evidence>
<evidence type="ECO:0000256" key="3">
    <source>
        <dbReference type="ARBA" id="ARBA00022723"/>
    </source>
</evidence>
<dbReference type="PROSITE" id="PS00028">
    <property type="entry name" value="ZINC_FINGER_C2H2_1"/>
    <property type="match status" value="1"/>
</dbReference>
<keyword evidence="5 11" id="KW-0863">Zinc-finger</keyword>
<dbReference type="InterPro" id="IPR013087">
    <property type="entry name" value="Znf_C2H2_type"/>
</dbReference>
<evidence type="ECO:0000256" key="11">
    <source>
        <dbReference type="PROSITE-ProRule" id="PRU00042"/>
    </source>
</evidence>
<dbReference type="SUPFAM" id="SSF57667">
    <property type="entry name" value="beta-beta-alpha zinc fingers"/>
    <property type="match status" value="2"/>
</dbReference>
<name>A0AAE1F7P4_PETCI</name>
<dbReference type="PROSITE" id="PS50157">
    <property type="entry name" value="ZINC_FINGER_C2H2_2"/>
    <property type="match status" value="3"/>
</dbReference>
<keyword evidence="9" id="KW-0804">Transcription</keyword>
<dbReference type="PANTHER" id="PTHR23235:SF142">
    <property type="entry name" value="ZINC FINGER PROTEIN 384"/>
    <property type="match status" value="1"/>
</dbReference>
<gene>
    <name evidence="13" type="ORF">Pcinc_026003</name>
</gene>
<dbReference type="GO" id="GO:0000978">
    <property type="term" value="F:RNA polymerase II cis-regulatory region sequence-specific DNA binding"/>
    <property type="evidence" value="ECO:0007669"/>
    <property type="project" value="TreeGrafter"/>
</dbReference>
<comment type="subcellular location">
    <subcellularLocation>
        <location evidence="1">Nucleus</location>
    </subcellularLocation>
</comment>
<keyword evidence="10" id="KW-0539">Nucleus</keyword>
<evidence type="ECO:0000256" key="1">
    <source>
        <dbReference type="ARBA" id="ARBA00004123"/>
    </source>
</evidence>
<proteinExistence type="inferred from homology"/>
<evidence type="ECO:0000259" key="12">
    <source>
        <dbReference type="PROSITE" id="PS50157"/>
    </source>
</evidence>
<dbReference type="SMART" id="SM00355">
    <property type="entry name" value="ZnF_C2H2"/>
    <property type="match status" value="3"/>
</dbReference>
<comment type="caution">
    <text evidence="13">The sequence shown here is derived from an EMBL/GenBank/DDBJ whole genome shotgun (WGS) entry which is preliminary data.</text>
</comment>
<organism evidence="13 14">
    <name type="scientific">Petrolisthes cinctipes</name>
    <name type="common">Flat porcelain crab</name>
    <dbReference type="NCBI Taxonomy" id="88211"/>
    <lineage>
        <taxon>Eukaryota</taxon>
        <taxon>Metazoa</taxon>
        <taxon>Ecdysozoa</taxon>
        <taxon>Arthropoda</taxon>
        <taxon>Crustacea</taxon>
        <taxon>Multicrustacea</taxon>
        <taxon>Malacostraca</taxon>
        <taxon>Eumalacostraca</taxon>
        <taxon>Eucarida</taxon>
        <taxon>Decapoda</taxon>
        <taxon>Pleocyemata</taxon>
        <taxon>Anomura</taxon>
        <taxon>Galatheoidea</taxon>
        <taxon>Porcellanidae</taxon>
        <taxon>Petrolisthes</taxon>
    </lineage>
</organism>
<keyword evidence="3" id="KW-0479">Metal-binding</keyword>
<evidence type="ECO:0000256" key="5">
    <source>
        <dbReference type="ARBA" id="ARBA00022771"/>
    </source>
</evidence>
<dbReference type="EMBL" id="JAWQEG010002971">
    <property type="protein sequence ID" value="KAK3868616.1"/>
    <property type="molecule type" value="Genomic_DNA"/>
</dbReference>
<dbReference type="Proteomes" id="UP001286313">
    <property type="component" value="Unassembled WGS sequence"/>
</dbReference>
<dbReference type="Pfam" id="PF23561">
    <property type="entry name" value="zf-C2H2_15"/>
    <property type="match status" value="1"/>
</dbReference>
<protein>
    <recommendedName>
        <fullName evidence="12">C2H2-type domain-containing protein</fullName>
    </recommendedName>
</protein>
<reference evidence="13" key="1">
    <citation type="submission" date="2023-10" db="EMBL/GenBank/DDBJ databases">
        <title>Genome assemblies of two species of porcelain crab, Petrolisthes cinctipes and Petrolisthes manimaculis (Anomura: Porcellanidae).</title>
        <authorList>
            <person name="Angst P."/>
        </authorList>
    </citation>
    <scope>NUCLEOTIDE SEQUENCE</scope>
    <source>
        <strain evidence="13">PB745_01</strain>
        <tissue evidence="13">Gill</tissue>
    </source>
</reference>
<dbReference type="AlphaFoldDB" id="A0AAE1F7P4"/>
<accession>A0AAE1F7P4</accession>
<feature type="domain" description="C2H2-type" evidence="12">
    <location>
        <begin position="46"/>
        <end position="73"/>
    </location>
</feature>
<evidence type="ECO:0000256" key="8">
    <source>
        <dbReference type="ARBA" id="ARBA00023125"/>
    </source>
</evidence>
<dbReference type="FunFam" id="3.30.160.60:FF:000075">
    <property type="entry name" value="Putative zinc finger protein 536"/>
    <property type="match status" value="1"/>
</dbReference>
<keyword evidence="8" id="KW-0238">DNA-binding</keyword>
<evidence type="ECO:0000256" key="10">
    <source>
        <dbReference type="ARBA" id="ARBA00023242"/>
    </source>
</evidence>
<dbReference type="PANTHER" id="PTHR23235">
    <property type="entry name" value="KRUEPPEL-LIKE TRANSCRIPTION FACTOR"/>
    <property type="match status" value="1"/>
</dbReference>
<dbReference type="Gene3D" id="3.30.160.60">
    <property type="entry name" value="Classic Zinc Finger"/>
    <property type="match status" value="3"/>
</dbReference>
<evidence type="ECO:0000256" key="6">
    <source>
        <dbReference type="ARBA" id="ARBA00022833"/>
    </source>
</evidence>
<dbReference type="GO" id="GO:0005634">
    <property type="term" value="C:nucleus"/>
    <property type="evidence" value="ECO:0007669"/>
    <property type="project" value="UniProtKB-SubCell"/>
</dbReference>
<dbReference type="InterPro" id="IPR036236">
    <property type="entry name" value="Znf_C2H2_sf"/>
</dbReference>
<sequence>MPFSVVFQQQRQRGPVVRACAVCEKVFDSRAKLMIHIRTHTGERPFACTLCPYQACQLSTLTSHMRTHTGEKPFQCPFCSHRARQRGSLNKHIKVVHSTLVQDQANP</sequence>
<dbReference type="InterPro" id="IPR056436">
    <property type="entry name" value="Znf-C2H2_ZIC1-5/GLI1-3-like"/>
</dbReference>
<evidence type="ECO:0000313" key="13">
    <source>
        <dbReference type="EMBL" id="KAK3868616.1"/>
    </source>
</evidence>
<keyword evidence="4" id="KW-0677">Repeat</keyword>
<dbReference type="Pfam" id="PF00096">
    <property type="entry name" value="zf-C2H2"/>
    <property type="match status" value="2"/>
</dbReference>
<feature type="domain" description="C2H2-type" evidence="12">
    <location>
        <begin position="74"/>
        <end position="98"/>
    </location>
</feature>
<dbReference type="GO" id="GO:0000981">
    <property type="term" value="F:DNA-binding transcription factor activity, RNA polymerase II-specific"/>
    <property type="evidence" value="ECO:0007669"/>
    <property type="project" value="TreeGrafter"/>
</dbReference>
<feature type="domain" description="C2H2-type" evidence="12">
    <location>
        <begin position="18"/>
        <end position="45"/>
    </location>
</feature>
<evidence type="ECO:0000256" key="7">
    <source>
        <dbReference type="ARBA" id="ARBA00023015"/>
    </source>
</evidence>
<keyword evidence="14" id="KW-1185">Reference proteome</keyword>
<comment type="similarity">
    <text evidence="2">Belongs to the krueppel C2H2-type zinc-finger protein family.</text>
</comment>
<dbReference type="FunFam" id="3.30.160.60:FF:000395">
    <property type="entry name" value="zinc finger protein 513"/>
    <property type="match status" value="1"/>
</dbReference>
<evidence type="ECO:0000256" key="4">
    <source>
        <dbReference type="ARBA" id="ARBA00022737"/>
    </source>
</evidence>
<keyword evidence="6" id="KW-0862">Zinc</keyword>
<evidence type="ECO:0000256" key="2">
    <source>
        <dbReference type="ARBA" id="ARBA00006991"/>
    </source>
</evidence>
<keyword evidence="7" id="KW-0805">Transcription regulation</keyword>
<dbReference type="GO" id="GO:0008270">
    <property type="term" value="F:zinc ion binding"/>
    <property type="evidence" value="ECO:0007669"/>
    <property type="project" value="UniProtKB-KW"/>
</dbReference>
<evidence type="ECO:0000256" key="9">
    <source>
        <dbReference type="ARBA" id="ARBA00023163"/>
    </source>
</evidence>